<dbReference type="AlphaFoldDB" id="W7E8K9"/>
<evidence type="ECO:0000313" key="2">
    <source>
        <dbReference type="EMBL" id="EUN20387.1"/>
    </source>
</evidence>
<keyword evidence="3" id="KW-1185">Reference proteome</keyword>
<dbReference type="GeneID" id="26254978"/>
<reference evidence="2 3" key="1">
    <citation type="journal article" date="2013" name="PLoS Genet.">
        <title>Comparative genome structure, secondary metabolite, and effector coding capacity across Cochliobolus pathogens.</title>
        <authorList>
            <person name="Condon B.J."/>
            <person name="Leng Y."/>
            <person name="Wu D."/>
            <person name="Bushley K.E."/>
            <person name="Ohm R.A."/>
            <person name="Otillar R."/>
            <person name="Martin J."/>
            <person name="Schackwitz W."/>
            <person name="Grimwood J."/>
            <person name="MohdZainudin N."/>
            <person name="Xue C."/>
            <person name="Wang R."/>
            <person name="Manning V.A."/>
            <person name="Dhillon B."/>
            <person name="Tu Z.J."/>
            <person name="Steffenson B.J."/>
            <person name="Salamov A."/>
            <person name="Sun H."/>
            <person name="Lowry S."/>
            <person name="LaButti K."/>
            <person name="Han J."/>
            <person name="Copeland A."/>
            <person name="Lindquist E."/>
            <person name="Barry K."/>
            <person name="Schmutz J."/>
            <person name="Baker S.E."/>
            <person name="Ciuffetti L.M."/>
            <person name="Grigoriev I.V."/>
            <person name="Zhong S."/>
            <person name="Turgeon B.G."/>
        </authorList>
    </citation>
    <scope>NUCLEOTIDE SEQUENCE [LARGE SCALE GENOMIC DNA]</scope>
    <source>
        <strain evidence="2 3">FI3</strain>
    </source>
</reference>
<dbReference type="Proteomes" id="UP000054337">
    <property type="component" value="Unassembled WGS sequence"/>
</dbReference>
<dbReference type="RefSeq" id="XP_014549961.1">
    <property type="nucleotide sequence ID" value="XM_014694475.1"/>
</dbReference>
<feature type="signal peptide" evidence="1">
    <location>
        <begin position="1"/>
        <end position="21"/>
    </location>
</feature>
<protein>
    <recommendedName>
        <fullName evidence="4">Hydrophobin</fullName>
    </recommendedName>
</protein>
<accession>W7E8K9</accession>
<organism evidence="2 3">
    <name type="scientific">Bipolaris victoriae (strain FI3)</name>
    <name type="common">Victoria blight of oats agent</name>
    <name type="synonym">Cochliobolus victoriae</name>
    <dbReference type="NCBI Taxonomy" id="930091"/>
    <lineage>
        <taxon>Eukaryota</taxon>
        <taxon>Fungi</taxon>
        <taxon>Dikarya</taxon>
        <taxon>Ascomycota</taxon>
        <taxon>Pezizomycotina</taxon>
        <taxon>Dothideomycetes</taxon>
        <taxon>Pleosporomycetidae</taxon>
        <taxon>Pleosporales</taxon>
        <taxon>Pleosporineae</taxon>
        <taxon>Pleosporaceae</taxon>
        <taxon>Bipolaris</taxon>
    </lineage>
</organism>
<feature type="chain" id="PRO_5004891355" description="Hydrophobin" evidence="1">
    <location>
        <begin position="22"/>
        <end position="103"/>
    </location>
</feature>
<proteinExistence type="predicted"/>
<gene>
    <name evidence="2" type="ORF">COCVIDRAFT_32298</name>
</gene>
<keyword evidence="1" id="KW-0732">Signal</keyword>
<dbReference type="EMBL" id="KI969221">
    <property type="protein sequence ID" value="EUN20387.1"/>
    <property type="molecule type" value="Genomic_DNA"/>
</dbReference>
<evidence type="ECO:0000256" key="1">
    <source>
        <dbReference type="SAM" id="SignalP"/>
    </source>
</evidence>
<evidence type="ECO:0000313" key="3">
    <source>
        <dbReference type="Proteomes" id="UP000054337"/>
    </source>
</evidence>
<name>W7E8K9_BIPV3</name>
<evidence type="ECO:0008006" key="4">
    <source>
        <dbReference type="Google" id="ProtNLM"/>
    </source>
</evidence>
<dbReference type="HOGENOM" id="CLU_2263281_0_0_1"/>
<sequence>MVKSMLISTVWVITHLTFASASHCAYWCGLSSNPADVHLPLTQSCCGRNTQGQLNAFDECLVLNPPNNFAHCCQGSGKDICYDIDAENSACGLAGIPATCHNP</sequence>